<protein>
    <submittedName>
        <fullName evidence="3">Aryl-sulfate sulfotransferase</fullName>
    </submittedName>
</protein>
<keyword evidence="4" id="KW-1185">Reference proteome</keyword>
<evidence type="ECO:0000256" key="2">
    <source>
        <dbReference type="SAM" id="SignalP"/>
    </source>
</evidence>
<comment type="caution">
    <text evidence="3">The sequence shown here is derived from an EMBL/GenBank/DDBJ whole genome shotgun (WGS) entry which is preliminary data.</text>
</comment>
<gene>
    <name evidence="3" type="ORF">ACFO5O_12895</name>
</gene>
<proteinExistence type="predicted"/>
<dbReference type="SUPFAM" id="SSF50998">
    <property type="entry name" value="Quinoprotein alcohol dehydrogenase-like"/>
    <property type="match status" value="1"/>
</dbReference>
<sequence length="554" mass="62313">MKIRFIFLLTLLVCFTWSCKTDTSKQEVTEVVEVKQWKPEDTRALAGVTEKRGLILKTDMATPGYVMFSPSFGTDTYLMDLDGTIVHKWPGEVSTMLSSYLFDSGHLFRIERDENFPVFAFGGQAGIIREYDWDGNLIWDYKLANGKELLHHDIEVMPNGNVLAICYKARTPEESIAAGRDPQRVLKGGLWIDKIIEIKPIRPSGGEIVWEWDMWDHLVQDFDSTKANYGVIKDHPRKININTHSAEAEAGPLMDEAQIEQMKAMAIMTSNATVDNQRSDITHVNAVAYNAELDQIAFSCPGFNEIYIIDHSISTEEAKGSAGDLLYRWGNPQNYGGGTEKDQKLFVQHDVKWIPKGYPGEGHLMAFNNNIHNPDNKLPSLGAALGKAQSPDPHVAVGDFGNYSSVVEWVLPEMQDGTYKISNEGAFGPSEPYWEYIAPDKYSFYSPFVSGAQRLKNGNTLITEGVRGRFFEVNPEKKIVWEYWNPYNNGYTLPDGSVPQPVGPFIYAQFRSTHFMPDFPAFAGKDLKPISPQPEPFIFKMPPPPPTKSSDSIK</sequence>
<keyword evidence="2" id="KW-0732">Signal</keyword>
<dbReference type="PANTHER" id="PTHR35340">
    <property type="entry name" value="PQQ ENZYME REPEAT PROTEIN-RELATED"/>
    <property type="match status" value="1"/>
</dbReference>
<dbReference type="InterPro" id="IPR011047">
    <property type="entry name" value="Quinoprotein_ADH-like_sf"/>
</dbReference>
<dbReference type="PANTHER" id="PTHR35340:SF5">
    <property type="entry name" value="ASST-DOMAIN-CONTAINING PROTEIN"/>
    <property type="match status" value="1"/>
</dbReference>
<name>A0ABV9N4I2_9FLAO</name>
<feature type="region of interest" description="Disordered" evidence="1">
    <location>
        <begin position="531"/>
        <end position="554"/>
    </location>
</feature>
<feature type="compositionally biased region" description="Pro residues" evidence="1">
    <location>
        <begin position="531"/>
        <end position="547"/>
    </location>
</feature>
<dbReference type="RefSeq" id="WP_387964421.1">
    <property type="nucleotide sequence ID" value="NZ_JBHSGP010000014.1"/>
</dbReference>
<dbReference type="InterPro" id="IPR053143">
    <property type="entry name" value="Arylsulfate_ST"/>
</dbReference>
<evidence type="ECO:0000256" key="1">
    <source>
        <dbReference type="SAM" id="MobiDB-lite"/>
    </source>
</evidence>
<dbReference type="InterPro" id="IPR010262">
    <property type="entry name" value="Arylsulfotransferase_bact"/>
</dbReference>
<feature type="signal peptide" evidence="2">
    <location>
        <begin position="1"/>
        <end position="20"/>
    </location>
</feature>
<evidence type="ECO:0000313" key="3">
    <source>
        <dbReference type="EMBL" id="MFC4723226.1"/>
    </source>
</evidence>
<reference evidence="4" key="1">
    <citation type="journal article" date="2019" name="Int. J. Syst. Evol. Microbiol.">
        <title>The Global Catalogue of Microorganisms (GCM) 10K type strain sequencing project: providing services to taxonomists for standard genome sequencing and annotation.</title>
        <authorList>
            <consortium name="The Broad Institute Genomics Platform"/>
            <consortium name="The Broad Institute Genome Sequencing Center for Infectious Disease"/>
            <person name="Wu L."/>
            <person name="Ma J."/>
        </authorList>
    </citation>
    <scope>NUCLEOTIDE SEQUENCE [LARGE SCALE GENOMIC DNA]</scope>
    <source>
        <strain evidence="4">CCUG 63682</strain>
    </source>
</reference>
<organism evidence="3 4">
    <name type="scientific">Geojedonia litorea</name>
    <dbReference type="NCBI Taxonomy" id="1268269"/>
    <lineage>
        <taxon>Bacteria</taxon>
        <taxon>Pseudomonadati</taxon>
        <taxon>Bacteroidota</taxon>
        <taxon>Flavobacteriia</taxon>
        <taxon>Flavobacteriales</taxon>
        <taxon>Flavobacteriaceae</taxon>
        <taxon>Geojedonia</taxon>
    </lineage>
</organism>
<dbReference type="EMBL" id="JBHSGP010000014">
    <property type="protein sequence ID" value="MFC4723226.1"/>
    <property type="molecule type" value="Genomic_DNA"/>
</dbReference>
<dbReference type="Proteomes" id="UP001595953">
    <property type="component" value="Unassembled WGS sequence"/>
</dbReference>
<feature type="chain" id="PRO_5046634984" evidence="2">
    <location>
        <begin position="21"/>
        <end position="554"/>
    </location>
</feature>
<accession>A0ABV9N4I2</accession>
<dbReference type="Pfam" id="PF05935">
    <property type="entry name" value="Arylsulfotrans"/>
    <property type="match status" value="1"/>
</dbReference>
<evidence type="ECO:0000313" key="4">
    <source>
        <dbReference type="Proteomes" id="UP001595953"/>
    </source>
</evidence>